<keyword evidence="3" id="KW-1185">Reference proteome</keyword>
<protein>
    <submittedName>
        <fullName evidence="2">Uncharacterized protein</fullName>
    </submittedName>
</protein>
<dbReference type="STRING" id="27342.A0A0H2R4F0"/>
<organism evidence="2 3">
    <name type="scientific">Schizopora paradoxa</name>
    <dbReference type="NCBI Taxonomy" id="27342"/>
    <lineage>
        <taxon>Eukaryota</taxon>
        <taxon>Fungi</taxon>
        <taxon>Dikarya</taxon>
        <taxon>Basidiomycota</taxon>
        <taxon>Agaricomycotina</taxon>
        <taxon>Agaricomycetes</taxon>
        <taxon>Hymenochaetales</taxon>
        <taxon>Schizoporaceae</taxon>
        <taxon>Schizopora</taxon>
    </lineage>
</organism>
<sequence length="117" mass="13463">MPPPGPVPTLRGHFDSAHPSQSTQMLRIRSSSIVPVLIGPSLPRPDRNEEELEEWCKLMLLLFKPWRVPSDLKASDVTWSDAFISFQMTPAHRKIIANMSVENECRDAREHYNEIRK</sequence>
<dbReference type="AlphaFoldDB" id="A0A0H2R4F0"/>
<dbReference type="OrthoDB" id="3050185at2759"/>
<dbReference type="InParanoid" id="A0A0H2R4F0"/>
<proteinExistence type="predicted"/>
<evidence type="ECO:0000313" key="2">
    <source>
        <dbReference type="EMBL" id="KLO06709.1"/>
    </source>
</evidence>
<evidence type="ECO:0000313" key="3">
    <source>
        <dbReference type="Proteomes" id="UP000053477"/>
    </source>
</evidence>
<dbReference type="Proteomes" id="UP000053477">
    <property type="component" value="Unassembled WGS sequence"/>
</dbReference>
<name>A0A0H2R4F0_9AGAM</name>
<dbReference type="EMBL" id="KQ086186">
    <property type="protein sequence ID" value="KLO06709.1"/>
    <property type="molecule type" value="Genomic_DNA"/>
</dbReference>
<feature type="region of interest" description="Disordered" evidence="1">
    <location>
        <begin position="1"/>
        <end position="22"/>
    </location>
</feature>
<reference evidence="2 3" key="1">
    <citation type="submission" date="2015-04" db="EMBL/GenBank/DDBJ databases">
        <title>Complete genome sequence of Schizopora paradoxa KUC8140, a cosmopolitan wood degrader in East Asia.</title>
        <authorList>
            <consortium name="DOE Joint Genome Institute"/>
            <person name="Min B."/>
            <person name="Park H."/>
            <person name="Jang Y."/>
            <person name="Kim J.-J."/>
            <person name="Kim K.H."/>
            <person name="Pangilinan J."/>
            <person name="Lipzen A."/>
            <person name="Riley R."/>
            <person name="Grigoriev I.V."/>
            <person name="Spatafora J.W."/>
            <person name="Choi I.-G."/>
        </authorList>
    </citation>
    <scope>NUCLEOTIDE SEQUENCE [LARGE SCALE GENOMIC DNA]</scope>
    <source>
        <strain evidence="2 3">KUC8140</strain>
    </source>
</reference>
<evidence type="ECO:0000256" key="1">
    <source>
        <dbReference type="SAM" id="MobiDB-lite"/>
    </source>
</evidence>
<feature type="non-terminal residue" evidence="2">
    <location>
        <position position="117"/>
    </location>
</feature>
<accession>A0A0H2R4F0</accession>
<gene>
    <name evidence="2" type="ORF">SCHPADRAFT_837664</name>
</gene>